<evidence type="ECO:0000256" key="1">
    <source>
        <dbReference type="RuleBase" id="RU369095"/>
    </source>
</evidence>
<comment type="similarity">
    <text evidence="1">Belongs to the YTHDF family.</text>
</comment>
<keyword evidence="4" id="KW-1185">Reference proteome</keyword>
<dbReference type="InterPro" id="IPR007275">
    <property type="entry name" value="YTH_domain"/>
</dbReference>
<organism evidence="3 4">
    <name type="scientific">Ambrosia artemisiifolia</name>
    <name type="common">Common ragweed</name>
    <dbReference type="NCBI Taxonomy" id="4212"/>
    <lineage>
        <taxon>Eukaryota</taxon>
        <taxon>Viridiplantae</taxon>
        <taxon>Streptophyta</taxon>
        <taxon>Embryophyta</taxon>
        <taxon>Tracheophyta</taxon>
        <taxon>Spermatophyta</taxon>
        <taxon>Magnoliopsida</taxon>
        <taxon>eudicotyledons</taxon>
        <taxon>Gunneridae</taxon>
        <taxon>Pentapetalae</taxon>
        <taxon>asterids</taxon>
        <taxon>campanulids</taxon>
        <taxon>Asterales</taxon>
        <taxon>Asteraceae</taxon>
        <taxon>Asteroideae</taxon>
        <taxon>Heliantheae alliance</taxon>
        <taxon>Heliantheae</taxon>
        <taxon>Ambrosia</taxon>
    </lineage>
</organism>
<gene>
    <name evidence="3" type="ORF">M8C21_026423</name>
</gene>
<proteinExistence type="inferred from homology"/>
<reference evidence="3" key="1">
    <citation type="submission" date="2022-06" db="EMBL/GenBank/DDBJ databases">
        <title>Uncovering the hologenomic basis of an extraordinary plant invasion.</title>
        <authorList>
            <person name="Bieker V.C."/>
            <person name="Martin M.D."/>
            <person name="Gilbert T."/>
            <person name="Hodgins K."/>
            <person name="Battlay P."/>
            <person name="Petersen B."/>
            <person name="Wilson J."/>
        </authorList>
    </citation>
    <scope>NUCLEOTIDE SEQUENCE</scope>
    <source>
        <strain evidence="3">AA19_3_7</strain>
        <tissue evidence="3">Leaf</tissue>
    </source>
</reference>
<accession>A0AAD5BWT9</accession>
<dbReference type="InterPro" id="IPR045168">
    <property type="entry name" value="YTH_prot"/>
</dbReference>
<keyword evidence="1" id="KW-0694">RNA-binding</keyword>
<dbReference type="GO" id="GO:0061157">
    <property type="term" value="P:mRNA destabilization"/>
    <property type="evidence" value="ECO:0007669"/>
    <property type="project" value="TreeGrafter"/>
</dbReference>
<comment type="function">
    <text evidence="1">Specifically recognizes and binds N6-methyladenosine (m6A)-containing RNAs, and regulates mRNA stability. M6A is a modification present at internal sites of mRNAs and some non-coding RNAs and plays a role in mRNA stability and processing.</text>
</comment>
<dbReference type="Gene3D" id="3.10.590.10">
    <property type="entry name" value="ph1033 like domains"/>
    <property type="match status" value="1"/>
</dbReference>
<evidence type="ECO:0000259" key="2">
    <source>
        <dbReference type="PROSITE" id="PS50882"/>
    </source>
</evidence>
<protein>
    <recommendedName>
        <fullName evidence="1">YTH domain-containing family protein</fullName>
    </recommendedName>
</protein>
<dbReference type="GO" id="GO:0005737">
    <property type="term" value="C:cytoplasm"/>
    <property type="evidence" value="ECO:0007669"/>
    <property type="project" value="TreeGrafter"/>
</dbReference>
<dbReference type="PANTHER" id="PTHR12357:SF95">
    <property type="entry name" value="YTH DOMAIN-CONTAINING FAMILY PROTEIN"/>
    <property type="match status" value="1"/>
</dbReference>
<dbReference type="GO" id="GO:0003729">
    <property type="term" value="F:mRNA binding"/>
    <property type="evidence" value="ECO:0007669"/>
    <property type="project" value="UniProtKB-UniRule"/>
</dbReference>
<dbReference type="EMBL" id="JAMZMK010010609">
    <property type="protein sequence ID" value="KAI7730860.1"/>
    <property type="molecule type" value="Genomic_DNA"/>
</dbReference>
<dbReference type="CDD" id="cd21134">
    <property type="entry name" value="YTH"/>
    <property type="match status" value="1"/>
</dbReference>
<dbReference type="AlphaFoldDB" id="A0AAD5BWT9"/>
<comment type="caution">
    <text evidence="3">The sequence shown here is derived from an EMBL/GenBank/DDBJ whole genome shotgun (WGS) entry which is preliminary data.</text>
</comment>
<evidence type="ECO:0000313" key="4">
    <source>
        <dbReference type="Proteomes" id="UP001206925"/>
    </source>
</evidence>
<dbReference type="Proteomes" id="UP001206925">
    <property type="component" value="Unassembled WGS sequence"/>
</dbReference>
<sequence length="500" mass="55610">MPGDKKVVNPQISASGLKSDACANFMNNNMIPGKVGLLSDNLVSSVNGGFGNMEISDKSAHSPSGICYDHHYSGHNESHHQSGGSCHQSFRGLSHKDNGSLLYYMPGGYNPYAFTGVDPQFSSSECYSWNCARYQNPTSCCSKSALGSNGSLMYSGINTKRSMAAFDERFPNYPLDIQSKFSNISRSVLQSSHLCSLNKLCAACHSGSATKGYQPCVNMSSYGYQNEGLFANYSMIHAPKVRESEELTCGPRAQSSMIEHKETEHSLKNIKYNLDGFQTKYEEAKFFIIKSYSEDDVHKCVKYDVWSSTPNGNKKLDDAFLEAQGKKGSKCPVFLFFSVNGSGQFVGVAEMIGPVVFEKNMDFWQLDKWSGFFPVKWHIIKDIPNSQLRHIILENNDNRPVTYTRDTQEVGLHQGLEMLDIFKSYPSKTSLLDDLSFYENREKLLKARRIGKNALQPEKNTISGEGSMSANGSLDPVSSIIHMTHNLSLNEDMPKDKPLT</sequence>
<feature type="domain" description="YTH" evidence="2">
    <location>
        <begin position="284"/>
        <end position="422"/>
    </location>
</feature>
<dbReference type="PROSITE" id="PS50882">
    <property type="entry name" value="YTH"/>
    <property type="match status" value="1"/>
</dbReference>
<evidence type="ECO:0000313" key="3">
    <source>
        <dbReference type="EMBL" id="KAI7730860.1"/>
    </source>
</evidence>
<dbReference type="GO" id="GO:1990247">
    <property type="term" value="F:N6-methyladenosine-containing RNA reader activity"/>
    <property type="evidence" value="ECO:0007669"/>
    <property type="project" value="UniProtKB-UniRule"/>
</dbReference>
<dbReference type="Pfam" id="PF04146">
    <property type="entry name" value="YTH"/>
    <property type="match status" value="1"/>
</dbReference>
<name>A0AAD5BWT9_AMBAR</name>
<dbReference type="PANTHER" id="PTHR12357">
    <property type="entry name" value="YTH YT521-B HOMOLOGY DOMAIN-CONTAINING"/>
    <property type="match status" value="1"/>
</dbReference>